<dbReference type="RefSeq" id="XP_021880057.1">
    <property type="nucleotide sequence ID" value="XM_022026646.1"/>
</dbReference>
<keyword evidence="3" id="KW-1185">Reference proteome</keyword>
<feature type="compositionally biased region" description="Polar residues" evidence="1">
    <location>
        <begin position="74"/>
        <end position="88"/>
    </location>
</feature>
<dbReference type="EMBL" id="MCFF01000026">
    <property type="protein sequence ID" value="ORZ12192.1"/>
    <property type="molecule type" value="Genomic_DNA"/>
</dbReference>
<sequence length="281" mass="32021">MPENQTLTQNANAMDQYQDASHMSPRRRHEQRQPYDSINQDRNDGCLQQVYNSPKDHQYYSNEIPIQGGRHRGQANQNSYEPYQNGSPSVRGGEQTYDIRAQEQERQQLDQYQQNSGHQSRSRRPEDGYGRQQKDGYNNEGQGRFDASQQSGHYPQSQSNDHYNQAPYGNGYNTSQNQHYDQQGGYYGGHGGNDVQQNPYNPQQQYSNYNNYGRSNDPHFGQAQDNTQRTSSRSDTLQMEMSEMNHGLNKAVESEGQGNVKNDPGDKNKAKGKGAVCCSIM</sequence>
<reference evidence="2 3" key="1">
    <citation type="submission" date="2016-07" db="EMBL/GenBank/DDBJ databases">
        <title>Pervasive Adenine N6-methylation of Active Genes in Fungi.</title>
        <authorList>
            <consortium name="DOE Joint Genome Institute"/>
            <person name="Mondo S.J."/>
            <person name="Dannebaum R.O."/>
            <person name="Kuo R.C."/>
            <person name="Labutti K."/>
            <person name="Haridas S."/>
            <person name="Kuo A."/>
            <person name="Salamov A."/>
            <person name="Ahrendt S.R."/>
            <person name="Lipzen A."/>
            <person name="Sullivan W."/>
            <person name="Andreopoulos W.B."/>
            <person name="Clum A."/>
            <person name="Lindquist E."/>
            <person name="Daum C."/>
            <person name="Ramamoorthy G.K."/>
            <person name="Gryganskyi A."/>
            <person name="Culley D."/>
            <person name="Magnuson J.K."/>
            <person name="James T.Y."/>
            <person name="O'Malley M.A."/>
            <person name="Stajich J.E."/>
            <person name="Spatafora J.W."/>
            <person name="Visel A."/>
            <person name="Grigoriev I.V."/>
        </authorList>
    </citation>
    <scope>NUCLEOTIDE SEQUENCE [LARGE SCALE GENOMIC DNA]</scope>
    <source>
        <strain evidence="2 3">NRRL 3116</strain>
    </source>
</reference>
<evidence type="ECO:0000313" key="2">
    <source>
        <dbReference type="EMBL" id="ORZ12192.1"/>
    </source>
</evidence>
<feature type="compositionally biased region" description="Polar residues" evidence="1">
    <location>
        <begin position="223"/>
        <end position="239"/>
    </location>
</feature>
<dbReference type="InParanoid" id="A0A1Y2GJ14"/>
<protein>
    <submittedName>
        <fullName evidence="2">Uncharacterized protein</fullName>
    </submittedName>
</protein>
<dbReference type="GeneID" id="33568489"/>
<accession>A0A1Y2GJ14</accession>
<feature type="compositionally biased region" description="Polar residues" evidence="1">
    <location>
        <begin position="1"/>
        <end position="21"/>
    </location>
</feature>
<name>A0A1Y2GJ14_9FUNG</name>
<comment type="caution">
    <text evidence="2">The sequence shown here is derived from an EMBL/GenBank/DDBJ whole genome shotgun (WGS) entry which is preliminary data.</text>
</comment>
<gene>
    <name evidence="2" type="ORF">BCR41DRAFT_371993</name>
</gene>
<evidence type="ECO:0000256" key="1">
    <source>
        <dbReference type="SAM" id="MobiDB-lite"/>
    </source>
</evidence>
<dbReference type="Proteomes" id="UP000193648">
    <property type="component" value="Unassembled WGS sequence"/>
</dbReference>
<proteinExistence type="predicted"/>
<feature type="compositionally biased region" description="Basic and acidic residues" evidence="1">
    <location>
        <begin position="123"/>
        <end position="134"/>
    </location>
</feature>
<feature type="region of interest" description="Disordered" evidence="1">
    <location>
        <begin position="1"/>
        <end position="275"/>
    </location>
</feature>
<feature type="compositionally biased region" description="Polar residues" evidence="1">
    <location>
        <begin position="135"/>
        <end position="163"/>
    </location>
</feature>
<feature type="compositionally biased region" description="Low complexity" evidence="1">
    <location>
        <begin position="193"/>
        <end position="212"/>
    </location>
</feature>
<evidence type="ECO:0000313" key="3">
    <source>
        <dbReference type="Proteomes" id="UP000193648"/>
    </source>
</evidence>
<organism evidence="2 3">
    <name type="scientific">Lobosporangium transversale</name>
    <dbReference type="NCBI Taxonomy" id="64571"/>
    <lineage>
        <taxon>Eukaryota</taxon>
        <taxon>Fungi</taxon>
        <taxon>Fungi incertae sedis</taxon>
        <taxon>Mucoromycota</taxon>
        <taxon>Mortierellomycotina</taxon>
        <taxon>Mortierellomycetes</taxon>
        <taxon>Mortierellales</taxon>
        <taxon>Mortierellaceae</taxon>
        <taxon>Lobosporangium</taxon>
    </lineage>
</organism>
<dbReference type="AlphaFoldDB" id="A0A1Y2GJ14"/>